<dbReference type="PROSITE" id="PS51257">
    <property type="entry name" value="PROKAR_LIPOPROTEIN"/>
    <property type="match status" value="1"/>
</dbReference>
<dbReference type="Proteomes" id="UP001560019">
    <property type="component" value="Unassembled WGS sequence"/>
</dbReference>
<evidence type="ECO:0000313" key="6">
    <source>
        <dbReference type="EMBL" id="MEX5727253.1"/>
    </source>
</evidence>
<dbReference type="InterPro" id="IPR036909">
    <property type="entry name" value="Cyt_c-like_dom_sf"/>
</dbReference>
<dbReference type="SUPFAM" id="SSF46626">
    <property type="entry name" value="Cytochrome c"/>
    <property type="match status" value="1"/>
</dbReference>
<dbReference type="PROSITE" id="PS51007">
    <property type="entry name" value="CYTC"/>
    <property type="match status" value="1"/>
</dbReference>
<dbReference type="InterPro" id="IPR009056">
    <property type="entry name" value="Cyt_c-like_dom"/>
</dbReference>
<feature type="domain" description="Cytochrome c" evidence="5">
    <location>
        <begin position="18"/>
        <end position="128"/>
    </location>
</feature>
<name>A0ABV3XQ77_9RHOB</name>
<accession>A0ABV3XQ77</accession>
<reference evidence="6 7" key="1">
    <citation type="submission" date="2024-06" db="EMBL/GenBank/DDBJ databases">
        <title>Genome of Rhodovulum iodosum, a marine photoferrotroph.</title>
        <authorList>
            <person name="Bianchini G."/>
            <person name="Nikeleit V."/>
            <person name="Kappler A."/>
            <person name="Bryce C."/>
            <person name="Sanchez-Baracaldo P."/>
        </authorList>
    </citation>
    <scope>NUCLEOTIDE SEQUENCE [LARGE SCALE GENOMIC DNA]</scope>
    <source>
        <strain evidence="6 7">UT/N1</strain>
    </source>
</reference>
<evidence type="ECO:0000256" key="3">
    <source>
        <dbReference type="ARBA" id="ARBA00023004"/>
    </source>
</evidence>
<sequence length="129" mass="13853">MQRVTILAGMLALAGCAPPEPSGRELYMQLCAGCHGATGKGDGPAVATMEYEPADLTTIRQRNGGRFPFVEVMATIDGYGRGTRVYGPMPEFWPLLEGKMVLAETDLGVYTPTPARLVALADYVESIQE</sequence>
<dbReference type="Pfam" id="PF13442">
    <property type="entry name" value="Cytochrome_CBB3"/>
    <property type="match status" value="1"/>
</dbReference>
<evidence type="ECO:0000256" key="1">
    <source>
        <dbReference type="ARBA" id="ARBA00022617"/>
    </source>
</evidence>
<protein>
    <recommendedName>
        <fullName evidence="5">Cytochrome c domain-containing protein</fullName>
    </recommendedName>
</protein>
<keyword evidence="1 4" id="KW-0349">Heme</keyword>
<evidence type="ECO:0000256" key="2">
    <source>
        <dbReference type="ARBA" id="ARBA00022723"/>
    </source>
</evidence>
<dbReference type="RefSeq" id="WP_125407905.1">
    <property type="nucleotide sequence ID" value="NZ_JBEHHI010000001.1"/>
</dbReference>
<evidence type="ECO:0000313" key="7">
    <source>
        <dbReference type="Proteomes" id="UP001560019"/>
    </source>
</evidence>
<comment type="caution">
    <text evidence="6">The sequence shown here is derived from an EMBL/GenBank/DDBJ whole genome shotgun (WGS) entry which is preliminary data.</text>
</comment>
<gene>
    <name evidence="6" type="ORF">Ga0609869_000606</name>
</gene>
<keyword evidence="7" id="KW-1185">Reference proteome</keyword>
<dbReference type="EMBL" id="JBEHHI010000001">
    <property type="protein sequence ID" value="MEX5727253.1"/>
    <property type="molecule type" value="Genomic_DNA"/>
</dbReference>
<dbReference type="Gene3D" id="1.10.760.10">
    <property type="entry name" value="Cytochrome c-like domain"/>
    <property type="match status" value="1"/>
</dbReference>
<keyword evidence="2 4" id="KW-0479">Metal-binding</keyword>
<evidence type="ECO:0000259" key="5">
    <source>
        <dbReference type="PROSITE" id="PS51007"/>
    </source>
</evidence>
<evidence type="ECO:0000256" key="4">
    <source>
        <dbReference type="PROSITE-ProRule" id="PRU00433"/>
    </source>
</evidence>
<proteinExistence type="predicted"/>
<keyword evidence="3 4" id="KW-0408">Iron</keyword>
<organism evidence="6 7">
    <name type="scientific">Rhodovulum iodosum</name>
    <dbReference type="NCBI Taxonomy" id="68291"/>
    <lineage>
        <taxon>Bacteria</taxon>
        <taxon>Pseudomonadati</taxon>
        <taxon>Pseudomonadota</taxon>
        <taxon>Alphaproteobacteria</taxon>
        <taxon>Rhodobacterales</taxon>
        <taxon>Paracoccaceae</taxon>
        <taxon>Rhodovulum</taxon>
    </lineage>
</organism>